<dbReference type="InterPro" id="IPR050051">
    <property type="entry name" value="EccE_dom"/>
</dbReference>
<dbReference type="NCBIfam" id="TIGR03923">
    <property type="entry name" value="T7SS_EccE"/>
    <property type="match status" value="1"/>
</dbReference>
<dbReference type="Proteomes" id="UP000467006">
    <property type="component" value="Chromosome"/>
</dbReference>
<dbReference type="AlphaFoldDB" id="A0A7I7K4U3"/>
<name>A0A7I7K4U3_9MYCO</name>
<dbReference type="KEGG" id="mdu:MDUV_39550"/>
<feature type="domain" description="Type VII secretion system protein EccE" evidence="7">
    <location>
        <begin position="117"/>
        <end position="201"/>
    </location>
</feature>
<keyword evidence="9" id="KW-1185">Reference proteome</keyword>
<dbReference type="OrthoDB" id="4760969at2"/>
<gene>
    <name evidence="8" type="primary">eccE3</name>
    <name evidence="8" type="ORF">MDUV_39550</name>
</gene>
<keyword evidence="4" id="KW-0812">Transmembrane</keyword>
<dbReference type="GO" id="GO:0005886">
    <property type="term" value="C:plasma membrane"/>
    <property type="evidence" value="ECO:0007669"/>
    <property type="project" value="UniProtKB-SubCell"/>
</dbReference>
<reference evidence="8 9" key="1">
    <citation type="journal article" date="2019" name="Emerg. Microbes Infect.">
        <title>Comprehensive subspecies identification of 175 nontuberculous mycobacteria species based on 7547 genomic profiles.</title>
        <authorList>
            <person name="Matsumoto Y."/>
            <person name="Kinjo T."/>
            <person name="Motooka D."/>
            <person name="Nabeya D."/>
            <person name="Jung N."/>
            <person name="Uechi K."/>
            <person name="Horii T."/>
            <person name="Iida T."/>
            <person name="Fujita J."/>
            <person name="Nakamura S."/>
        </authorList>
    </citation>
    <scope>NUCLEOTIDE SEQUENCE [LARGE SCALE GENOMIC DNA]</scope>
    <source>
        <strain evidence="8 9">JCM 6396</strain>
    </source>
</reference>
<organism evidence="8 9">
    <name type="scientific">Mycolicibacterium duvalii</name>
    <dbReference type="NCBI Taxonomy" id="39688"/>
    <lineage>
        <taxon>Bacteria</taxon>
        <taxon>Bacillati</taxon>
        <taxon>Actinomycetota</taxon>
        <taxon>Actinomycetes</taxon>
        <taxon>Mycobacteriales</taxon>
        <taxon>Mycobacteriaceae</taxon>
        <taxon>Mycolicibacterium</taxon>
    </lineage>
</organism>
<comment type="similarity">
    <text evidence="2">Belongs to the EccE family.</text>
</comment>
<dbReference type="RefSeq" id="WP_098000546.1">
    <property type="nucleotide sequence ID" value="NZ_AP022563.1"/>
</dbReference>
<evidence type="ECO:0000256" key="2">
    <source>
        <dbReference type="ARBA" id="ARBA00007759"/>
    </source>
</evidence>
<keyword evidence="6" id="KW-0472">Membrane</keyword>
<keyword evidence="5" id="KW-1133">Transmembrane helix</keyword>
<sequence length="304" mass="32698">MIVRITVALLFVIPAAMAYPWETPASRWLLGAAVAVLLVLFTWWRGMFLTTMVARRAAMWRRRGRVDGSHRGSEFATVALRVEPRESSEVPLGILAGYVDRYGVVFDKVRITSRDVAGERTTWVSLTLGAADNLAALTARSPRIPLRDTVTLAGRRLADQLREQGWEVQADPDAAVVLPERIKESWRGVSDSRGYVAAYRVAADADLAATLEAIRGLDATEVWSAIEITGSRTAPALAAACAVRTEQKPGAGMPLPGLTAERGGHGPALAALGPKSDTRLSSIPARTTDVSSLTWPTGTALSRT</sequence>
<evidence type="ECO:0000313" key="8">
    <source>
        <dbReference type="EMBL" id="BBX19095.1"/>
    </source>
</evidence>
<evidence type="ECO:0000256" key="5">
    <source>
        <dbReference type="ARBA" id="ARBA00022989"/>
    </source>
</evidence>
<comment type="subcellular location">
    <subcellularLocation>
        <location evidence="1">Cell membrane</location>
    </subcellularLocation>
</comment>
<evidence type="ECO:0000256" key="6">
    <source>
        <dbReference type="ARBA" id="ARBA00023136"/>
    </source>
</evidence>
<evidence type="ECO:0000259" key="7">
    <source>
        <dbReference type="Pfam" id="PF11203"/>
    </source>
</evidence>
<dbReference type="EMBL" id="AP022563">
    <property type="protein sequence ID" value="BBX19095.1"/>
    <property type="molecule type" value="Genomic_DNA"/>
</dbReference>
<protein>
    <submittedName>
        <fullName evidence="8">ESX-3 secretion system protein EccE3</fullName>
    </submittedName>
</protein>
<dbReference type="InterPro" id="IPR021368">
    <property type="entry name" value="T7SS_EccE"/>
</dbReference>
<evidence type="ECO:0000256" key="3">
    <source>
        <dbReference type="ARBA" id="ARBA00022475"/>
    </source>
</evidence>
<evidence type="ECO:0000313" key="9">
    <source>
        <dbReference type="Proteomes" id="UP000467006"/>
    </source>
</evidence>
<evidence type="ECO:0000256" key="4">
    <source>
        <dbReference type="ARBA" id="ARBA00022692"/>
    </source>
</evidence>
<dbReference type="Pfam" id="PF11203">
    <property type="entry name" value="EccE"/>
    <property type="match status" value="1"/>
</dbReference>
<proteinExistence type="inferred from homology"/>
<accession>A0A7I7K4U3</accession>
<keyword evidence="3" id="KW-1003">Cell membrane</keyword>
<evidence type="ECO:0000256" key="1">
    <source>
        <dbReference type="ARBA" id="ARBA00004236"/>
    </source>
</evidence>